<organism evidence="2 3">
    <name type="scientific">Methylobacter tundripaludum (strain ATCC BAA-1195 / DSM 17260 / SV96)</name>
    <dbReference type="NCBI Taxonomy" id="697282"/>
    <lineage>
        <taxon>Bacteria</taxon>
        <taxon>Pseudomonadati</taxon>
        <taxon>Pseudomonadota</taxon>
        <taxon>Gammaproteobacteria</taxon>
        <taxon>Methylococcales</taxon>
        <taxon>Methylococcaceae</taxon>
        <taxon>Methylobacter</taxon>
    </lineage>
</organism>
<accession>G3IU74</accession>
<dbReference type="AlphaFoldDB" id="G3IU74"/>
<keyword evidence="1" id="KW-0472">Membrane</keyword>
<sequence>MTDQSQFTHMIIIENSPIEFLIVGPHDGRDKVIVRSANAGLDLLGLAVESSSSSAKSDMPSSTISSLIGSSRQLNVVNSYPVDDLKPRSDARKSKMKFAWVGDCGSIRREQIQQSFERSLSDLRNALNDTNETLVEWSIAPVVFQCSMAKEQRLSFRRFFYVTLAIYGIAGLFALGYLVARNLFIF</sequence>
<dbReference type="RefSeq" id="WP_006890640.1">
    <property type="nucleotide sequence ID" value="NZ_JH109152.1"/>
</dbReference>
<evidence type="ECO:0000256" key="1">
    <source>
        <dbReference type="SAM" id="Phobius"/>
    </source>
</evidence>
<evidence type="ECO:0000313" key="2">
    <source>
        <dbReference type="EMBL" id="EGW22672.1"/>
    </source>
</evidence>
<reference evidence="2 3" key="1">
    <citation type="submission" date="2011-06" db="EMBL/GenBank/DDBJ databases">
        <title>Genomic sequence of Methylobacter tundripaludum SV96.</title>
        <authorList>
            <consortium name="US DOE Joint Genome Institute"/>
            <person name="Lucas S."/>
            <person name="Han J."/>
            <person name="Lapidus A."/>
            <person name="Cheng J.-F."/>
            <person name="Goodwin L."/>
            <person name="Pitluck S."/>
            <person name="Held B."/>
            <person name="Detter J.C."/>
            <person name="Han C."/>
            <person name="Tapia R."/>
            <person name="Land M."/>
            <person name="Hauser L."/>
            <person name="Kyrpides N."/>
            <person name="Ivanova N."/>
            <person name="Ovchinnikova G."/>
            <person name="Pagani I."/>
            <person name="Klotz M.G."/>
            <person name="Dispirito A.A."/>
            <person name="Murrell J.C."/>
            <person name="Dunfield P."/>
            <person name="Kalyuzhnaya M.G."/>
            <person name="Svenning M."/>
            <person name="Trotsenko Y.A."/>
            <person name="Stein L.Y."/>
            <person name="Woyke T."/>
        </authorList>
    </citation>
    <scope>NUCLEOTIDE SEQUENCE [LARGE SCALE GENOMIC DNA]</scope>
    <source>
        <strain evidence="3">ATCC BAA-1195 / DSM 17260 / SV96</strain>
    </source>
</reference>
<feature type="transmembrane region" description="Helical" evidence="1">
    <location>
        <begin position="159"/>
        <end position="180"/>
    </location>
</feature>
<dbReference type="EMBL" id="JH109152">
    <property type="protein sequence ID" value="EGW22672.1"/>
    <property type="molecule type" value="Genomic_DNA"/>
</dbReference>
<protein>
    <submittedName>
        <fullName evidence="2">Uncharacterized protein</fullName>
    </submittedName>
</protein>
<evidence type="ECO:0000313" key="3">
    <source>
        <dbReference type="Proteomes" id="UP000004664"/>
    </source>
</evidence>
<dbReference type="OrthoDB" id="9554567at2"/>
<keyword evidence="1" id="KW-1133">Transmembrane helix</keyword>
<dbReference type="STRING" id="697282.Mettu_1496"/>
<keyword evidence="1" id="KW-0812">Transmembrane</keyword>
<name>G3IU74_METTV</name>
<gene>
    <name evidence="2" type="ORF">Mettu_1496</name>
</gene>
<dbReference type="Proteomes" id="UP000004664">
    <property type="component" value="Unassembled WGS sequence"/>
</dbReference>
<keyword evidence="3" id="KW-1185">Reference proteome</keyword>
<proteinExistence type="predicted"/>
<dbReference type="HOGENOM" id="CLU_1452863_0_0_6"/>